<gene>
    <name evidence="1" type="ORF">F8388_000122</name>
</gene>
<protein>
    <submittedName>
        <fullName evidence="1">Uncharacterized protein</fullName>
    </submittedName>
</protein>
<reference evidence="1 2" key="1">
    <citation type="journal article" date="2020" name="bioRxiv">
        <title>Sequence and annotation of 42 cannabis genomes reveals extensive copy number variation in cannabinoid synthesis and pathogen resistance genes.</title>
        <authorList>
            <person name="Mckernan K.J."/>
            <person name="Helbert Y."/>
            <person name="Kane L.T."/>
            <person name="Ebling H."/>
            <person name="Zhang L."/>
            <person name="Liu B."/>
            <person name="Eaton Z."/>
            <person name="Mclaughlin S."/>
            <person name="Kingan S."/>
            <person name="Baybayan P."/>
            <person name="Concepcion G."/>
            <person name="Jordan M."/>
            <person name="Riva A."/>
            <person name="Barbazuk W."/>
            <person name="Harkins T."/>
        </authorList>
    </citation>
    <scope>NUCLEOTIDE SEQUENCE [LARGE SCALE GENOMIC DNA]</scope>
    <source>
        <strain evidence="2">cv. Jamaican Lion 4</strain>
        <tissue evidence="1">Leaf</tissue>
    </source>
</reference>
<organism evidence="1 2">
    <name type="scientific">Cannabis sativa</name>
    <name type="common">Hemp</name>
    <name type="synonym">Marijuana</name>
    <dbReference type="NCBI Taxonomy" id="3483"/>
    <lineage>
        <taxon>Eukaryota</taxon>
        <taxon>Viridiplantae</taxon>
        <taxon>Streptophyta</taxon>
        <taxon>Embryophyta</taxon>
        <taxon>Tracheophyta</taxon>
        <taxon>Spermatophyta</taxon>
        <taxon>Magnoliopsida</taxon>
        <taxon>eudicotyledons</taxon>
        <taxon>Gunneridae</taxon>
        <taxon>Pentapetalae</taxon>
        <taxon>rosids</taxon>
        <taxon>fabids</taxon>
        <taxon>Rosales</taxon>
        <taxon>Cannabaceae</taxon>
        <taxon>Cannabis</taxon>
    </lineage>
</organism>
<comment type="caution">
    <text evidence="1">The sequence shown here is derived from an EMBL/GenBank/DDBJ whole genome shotgun (WGS) entry which is preliminary data.</text>
</comment>
<sequence length="89" mass="10460">MVFIFFSFSSRPDRALSFIARETSSPDPTGGGLLLSVDQQHSFISTLFLVHPTISENQLSKRKKKRCDQDWDRIFERDEKTERYGWSMR</sequence>
<evidence type="ECO:0000313" key="1">
    <source>
        <dbReference type="EMBL" id="KAF4371955.1"/>
    </source>
</evidence>
<dbReference type="AlphaFoldDB" id="A0A7J6FMT2"/>
<accession>A0A7J6FMT2</accession>
<proteinExistence type="predicted"/>
<evidence type="ECO:0000313" key="2">
    <source>
        <dbReference type="Proteomes" id="UP000525078"/>
    </source>
</evidence>
<dbReference type="EMBL" id="JAATIP010000107">
    <property type="protein sequence ID" value="KAF4371955.1"/>
    <property type="molecule type" value="Genomic_DNA"/>
</dbReference>
<dbReference type="Proteomes" id="UP000525078">
    <property type="component" value="Unassembled WGS sequence"/>
</dbReference>
<name>A0A7J6FMT2_CANSA</name>